<dbReference type="AlphaFoldDB" id="A0A544TJM3"/>
<accession>A0A544TJM3</accession>
<gene>
    <name evidence="2" type="ORF">FG383_04800</name>
</gene>
<sequence length="128" mass="14917">MTTLTEEHLHLVQQYREMLESIEEGFQYVIASFQDYSKTEGDLVLGDIFAAFLQIAEVNPDLSEIFQKDSSMIDAVKAFEDVLLAAEKMDGLFEKSQEKQEIVQQFLYPAYKQWYQTIHPLLIERAMQ</sequence>
<dbReference type="InterPro" id="IPR058355">
    <property type="entry name" value="DUF8042"/>
</dbReference>
<dbReference type="Proteomes" id="UP000318937">
    <property type="component" value="Unassembled WGS sequence"/>
</dbReference>
<evidence type="ECO:0000313" key="3">
    <source>
        <dbReference type="Proteomes" id="UP000318937"/>
    </source>
</evidence>
<evidence type="ECO:0000313" key="2">
    <source>
        <dbReference type="EMBL" id="TQR17641.1"/>
    </source>
</evidence>
<proteinExistence type="predicted"/>
<protein>
    <recommendedName>
        <fullName evidence="1">DUF8042 domain-containing protein</fullName>
    </recommendedName>
</protein>
<organism evidence="2 3">
    <name type="scientific">Psychrobacillus soli</name>
    <dbReference type="NCBI Taxonomy" id="1543965"/>
    <lineage>
        <taxon>Bacteria</taxon>
        <taxon>Bacillati</taxon>
        <taxon>Bacillota</taxon>
        <taxon>Bacilli</taxon>
        <taxon>Bacillales</taxon>
        <taxon>Bacillaceae</taxon>
        <taxon>Psychrobacillus</taxon>
    </lineage>
</organism>
<keyword evidence="3" id="KW-1185">Reference proteome</keyword>
<dbReference type="RefSeq" id="WP_142605719.1">
    <property type="nucleotide sequence ID" value="NZ_VDGG01000007.1"/>
</dbReference>
<feature type="domain" description="DUF8042" evidence="1">
    <location>
        <begin position="5"/>
        <end position="122"/>
    </location>
</feature>
<reference evidence="2 3" key="1">
    <citation type="submission" date="2019-05" db="EMBL/GenBank/DDBJ databases">
        <title>Psychrobacillus vulpis sp. nov., a new species isolated from feces of a red fox that inhabits in The Tablas de Daimiel Natural Park, Albacete, Spain.</title>
        <authorList>
            <person name="Rodriguez M."/>
            <person name="Reina J.C."/>
            <person name="Bejar V."/>
            <person name="Llamas I."/>
        </authorList>
    </citation>
    <scope>NUCLEOTIDE SEQUENCE [LARGE SCALE GENOMIC DNA]</scope>
    <source>
        <strain evidence="2 3">NHI-2</strain>
    </source>
</reference>
<comment type="caution">
    <text evidence="2">The sequence shown here is derived from an EMBL/GenBank/DDBJ whole genome shotgun (WGS) entry which is preliminary data.</text>
</comment>
<dbReference type="OrthoDB" id="2990527at2"/>
<dbReference type="EMBL" id="VDGG01000007">
    <property type="protein sequence ID" value="TQR17641.1"/>
    <property type="molecule type" value="Genomic_DNA"/>
</dbReference>
<dbReference type="Pfam" id="PF26154">
    <property type="entry name" value="DUF8042"/>
    <property type="match status" value="1"/>
</dbReference>
<name>A0A544TJM3_9BACI</name>
<evidence type="ECO:0000259" key="1">
    <source>
        <dbReference type="Pfam" id="PF26154"/>
    </source>
</evidence>